<dbReference type="Gene3D" id="1.10.3360.10">
    <property type="entry name" value="VPA0735-like domain"/>
    <property type="match status" value="1"/>
</dbReference>
<evidence type="ECO:0000313" key="4">
    <source>
        <dbReference type="Proteomes" id="UP001595914"/>
    </source>
</evidence>
<feature type="domain" description="DUF1214" evidence="1">
    <location>
        <begin position="324"/>
        <end position="427"/>
    </location>
</feature>
<comment type="caution">
    <text evidence="3">The sequence shown here is derived from an EMBL/GenBank/DDBJ whole genome shotgun (WGS) entry which is preliminary data.</text>
</comment>
<gene>
    <name evidence="3" type="ORF">ACFO6S_21105</name>
</gene>
<dbReference type="InterPro" id="IPR037050">
    <property type="entry name" value="DUF1254_sf"/>
</dbReference>
<dbReference type="InterPro" id="IPR010679">
    <property type="entry name" value="DUF1254"/>
</dbReference>
<dbReference type="InterPro" id="IPR037049">
    <property type="entry name" value="DUF1214_C_sf"/>
</dbReference>
<dbReference type="SUPFAM" id="SSF160935">
    <property type="entry name" value="VPA0735-like"/>
    <property type="match status" value="1"/>
</dbReference>
<protein>
    <submittedName>
        <fullName evidence="3">DUF1214 domain-containing protein</fullName>
    </submittedName>
</protein>
<reference evidence="4" key="1">
    <citation type="journal article" date="2019" name="Int. J. Syst. Evol. Microbiol.">
        <title>The Global Catalogue of Microorganisms (GCM) 10K type strain sequencing project: providing services to taxonomists for standard genome sequencing and annotation.</title>
        <authorList>
            <consortium name="The Broad Institute Genomics Platform"/>
            <consortium name="The Broad Institute Genome Sequencing Center for Infectious Disease"/>
            <person name="Wu L."/>
            <person name="Ma J."/>
        </authorList>
    </citation>
    <scope>NUCLEOTIDE SEQUENCE [LARGE SCALE GENOMIC DNA]</scope>
    <source>
        <strain evidence="4">CCUG 54520</strain>
    </source>
</reference>
<dbReference type="InterPro" id="IPR010621">
    <property type="entry name" value="DUF1214"/>
</dbReference>
<proteinExistence type="predicted"/>
<dbReference type="PANTHER" id="PTHR36509:SF3">
    <property type="entry name" value="SIGNAL PEPTIDE PROTEIN"/>
    <property type="match status" value="1"/>
</dbReference>
<dbReference type="Proteomes" id="UP001595914">
    <property type="component" value="Unassembled WGS sequence"/>
</dbReference>
<accession>A0ABV9FZL6</accession>
<evidence type="ECO:0000259" key="1">
    <source>
        <dbReference type="Pfam" id="PF06742"/>
    </source>
</evidence>
<keyword evidence="4" id="KW-1185">Reference proteome</keyword>
<dbReference type="Gene3D" id="2.60.40.1610">
    <property type="entry name" value="Domain of unknown function DUF1254"/>
    <property type="match status" value="1"/>
</dbReference>
<dbReference type="EMBL" id="JBHSFO010000015">
    <property type="protein sequence ID" value="MFC4606200.1"/>
    <property type="molecule type" value="Genomic_DNA"/>
</dbReference>
<dbReference type="Pfam" id="PF06742">
    <property type="entry name" value="DUF1214"/>
    <property type="match status" value="1"/>
</dbReference>
<dbReference type="RefSeq" id="WP_378419925.1">
    <property type="nucleotide sequence ID" value="NZ_JBHSFO010000015.1"/>
</dbReference>
<name>A0ABV9FZL6_9NOCA</name>
<dbReference type="PANTHER" id="PTHR36509">
    <property type="entry name" value="BLL3101 PROTEIN"/>
    <property type="match status" value="1"/>
</dbReference>
<organism evidence="3 4">
    <name type="scientific">Rhodococcus kronopolitis</name>
    <dbReference type="NCBI Taxonomy" id="1460226"/>
    <lineage>
        <taxon>Bacteria</taxon>
        <taxon>Bacillati</taxon>
        <taxon>Actinomycetota</taxon>
        <taxon>Actinomycetes</taxon>
        <taxon>Mycobacteriales</taxon>
        <taxon>Nocardiaceae</taxon>
        <taxon>Rhodococcus</taxon>
    </lineage>
</organism>
<evidence type="ECO:0000313" key="3">
    <source>
        <dbReference type="EMBL" id="MFC4606200.1"/>
    </source>
</evidence>
<dbReference type="Gene3D" id="2.60.120.600">
    <property type="entry name" value="Domain of unknown function DUF1214, C-terminal domain"/>
    <property type="match status" value="1"/>
</dbReference>
<dbReference type="Pfam" id="PF06863">
    <property type="entry name" value="DUF1254"/>
    <property type="match status" value="1"/>
</dbReference>
<sequence length="460" mass="51773">MTSSASEDVAERAVYRRAVESAVWGMAAVNFEVMRSVMSPGGDIEFVYWSTLPDWRNQTLTPNPDLIYYMAFMDPGRDGPIVVDIPPGTDDHVLNGSVCNIWQVPLEDVGRFGADKGRGGQYLILPPGFDGEVPEGYIVLQSDTNRVYALLRSVLPEATQQSLNGGLDYCRGIRIYPLSAADNPPETPRRDLHGELVDTRIPYTLAFWQALDRVVQAEPWLARDRAFAEMLSSIGIERGTPFTPDARRVELLESAVREAHAWLREVYRNEPPFYAGRQWFFPAGRDFTDGQSHNFTDGQVYPYTDRAVIYHMAFIGIKRLGIGQFYLVTLRDGDGEIFRSDRTYRMRVPANVPVSQYWSVTMYDGEDHTFIRGNSKYSVSSQQPGLVVNDDGTVDVYFGPRAVPGLEANFVETGDSESFELMFRFYGVGPAVTNKQWHLDDAVVVDPTRLEPLPTAHPDR</sequence>
<evidence type="ECO:0000259" key="2">
    <source>
        <dbReference type="Pfam" id="PF06863"/>
    </source>
</evidence>
<feature type="domain" description="DUF1254" evidence="2">
    <location>
        <begin position="45"/>
        <end position="157"/>
    </location>
</feature>